<dbReference type="Proteomes" id="UP000649232">
    <property type="component" value="Unassembled WGS sequence"/>
</dbReference>
<reference evidence="2 3" key="1">
    <citation type="submission" date="2020-12" db="EMBL/GenBank/DDBJ databases">
        <title>Draft genome sequences of nine environmental bacterial isolates colonizing plastic.</title>
        <authorList>
            <person name="Borre I."/>
            <person name="Sonnenschein E.C."/>
        </authorList>
    </citation>
    <scope>NUCLEOTIDE SEQUENCE [LARGE SCALE GENOMIC DNA]</scope>
    <source>
        <strain evidence="2 3">IB30</strain>
    </source>
</reference>
<evidence type="ECO:0000256" key="1">
    <source>
        <dbReference type="SAM" id="MobiDB-lite"/>
    </source>
</evidence>
<protein>
    <recommendedName>
        <fullName evidence="4">DUF2934 domain-containing protein</fullName>
    </recommendedName>
</protein>
<proteinExistence type="predicted"/>
<dbReference type="EMBL" id="JAEILT010000019">
    <property type="protein sequence ID" value="MBJ2137438.1"/>
    <property type="molecule type" value="Genomic_DNA"/>
</dbReference>
<organism evidence="2 3">
    <name type="scientific">Paraglaciecola chathamensis</name>
    <dbReference type="NCBI Taxonomy" id="368405"/>
    <lineage>
        <taxon>Bacteria</taxon>
        <taxon>Pseudomonadati</taxon>
        <taxon>Pseudomonadota</taxon>
        <taxon>Gammaproteobacteria</taxon>
        <taxon>Alteromonadales</taxon>
        <taxon>Alteromonadaceae</taxon>
        <taxon>Paraglaciecola</taxon>
    </lineage>
</organism>
<gene>
    <name evidence="2" type="ORF">JEU11_13335</name>
</gene>
<evidence type="ECO:0000313" key="2">
    <source>
        <dbReference type="EMBL" id="MBJ2137438.1"/>
    </source>
</evidence>
<feature type="region of interest" description="Disordered" evidence="1">
    <location>
        <begin position="1"/>
        <end position="24"/>
    </location>
</feature>
<evidence type="ECO:0000313" key="3">
    <source>
        <dbReference type="Proteomes" id="UP000649232"/>
    </source>
</evidence>
<accession>A0ABS0WG58</accession>
<comment type="caution">
    <text evidence="2">The sequence shown here is derived from an EMBL/GenBank/DDBJ whole genome shotgun (WGS) entry which is preliminary data.</text>
</comment>
<name>A0ABS0WG58_9ALTE</name>
<dbReference type="RefSeq" id="WP_198825030.1">
    <property type="nucleotide sequence ID" value="NZ_JAEILT010000019.1"/>
</dbReference>
<evidence type="ECO:0008006" key="4">
    <source>
        <dbReference type="Google" id="ProtNLM"/>
    </source>
</evidence>
<sequence length="61" mass="7227">MSKTKVKKQTDQSESNKLSPDYERRNFIKRRAYLKSHTRGLRDGGMLNDWLQAKKEVENQS</sequence>